<feature type="transmembrane region" description="Helical" evidence="7">
    <location>
        <begin position="175"/>
        <end position="197"/>
    </location>
</feature>
<dbReference type="InterPro" id="IPR036259">
    <property type="entry name" value="MFS_trans_sf"/>
</dbReference>
<keyword evidence="6 7" id="KW-0472">Membrane</keyword>
<dbReference type="InterPro" id="IPR020846">
    <property type="entry name" value="MFS_dom"/>
</dbReference>
<reference evidence="9 10" key="1">
    <citation type="submission" date="2021-07" db="EMBL/GenBank/DDBJ databases">
        <authorList>
            <person name="So Y."/>
        </authorList>
    </citation>
    <scope>NUCLEOTIDE SEQUENCE [LARGE SCALE GENOMIC DNA]</scope>
    <source>
        <strain evidence="9 10">Y3S6</strain>
    </source>
</reference>
<dbReference type="RefSeq" id="WP_219790953.1">
    <property type="nucleotide sequence ID" value="NZ_JAHYCA010000002.1"/>
</dbReference>
<dbReference type="EMBL" id="JAHYCA010000002">
    <property type="protein sequence ID" value="MBW6390561.1"/>
    <property type="molecule type" value="Genomic_DNA"/>
</dbReference>
<feature type="transmembrane region" description="Helical" evidence="7">
    <location>
        <begin position="232"/>
        <end position="254"/>
    </location>
</feature>
<evidence type="ECO:0000256" key="7">
    <source>
        <dbReference type="SAM" id="Phobius"/>
    </source>
</evidence>
<evidence type="ECO:0000313" key="10">
    <source>
        <dbReference type="Proteomes" id="UP000769617"/>
    </source>
</evidence>
<feature type="transmembrane region" description="Helical" evidence="7">
    <location>
        <begin position="433"/>
        <end position="453"/>
    </location>
</feature>
<dbReference type="PROSITE" id="PS50850">
    <property type="entry name" value="MFS"/>
    <property type="match status" value="1"/>
</dbReference>
<dbReference type="Pfam" id="PF07690">
    <property type="entry name" value="MFS_1"/>
    <property type="match status" value="1"/>
</dbReference>
<comment type="subcellular location">
    <subcellularLocation>
        <location evidence="1">Cell membrane</location>
        <topology evidence="1">Multi-pass membrane protein</topology>
    </subcellularLocation>
</comment>
<gene>
    <name evidence="9" type="ORF">KPL81_05235</name>
</gene>
<dbReference type="Proteomes" id="UP000769617">
    <property type="component" value="Unassembled WGS sequence"/>
</dbReference>
<evidence type="ECO:0000256" key="3">
    <source>
        <dbReference type="ARBA" id="ARBA00022475"/>
    </source>
</evidence>
<feature type="domain" description="Major facilitator superfamily (MFS) profile" evidence="8">
    <location>
        <begin position="23"/>
        <end position="457"/>
    </location>
</feature>
<feature type="transmembrane region" description="Helical" evidence="7">
    <location>
        <begin position="87"/>
        <end position="107"/>
    </location>
</feature>
<proteinExistence type="predicted"/>
<feature type="transmembrane region" description="Helical" evidence="7">
    <location>
        <begin position="311"/>
        <end position="331"/>
    </location>
</feature>
<feature type="transmembrane region" description="Helical" evidence="7">
    <location>
        <begin position="21"/>
        <end position="45"/>
    </location>
</feature>
<dbReference type="PANTHER" id="PTHR42718:SF46">
    <property type="entry name" value="BLR6921 PROTEIN"/>
    <property type="match status" value="1"/>
</dbReference>
<keyword evidence="10" id="KW-1185">Reference proteome</keyword>
<evidence type="ECO:0000259" key="8">
    <source>
        <dbReference type="PROSITE" id="PS50850"/>
    </source>
</evidence>
<evidence type="ECO:0000256" key="6">
    <source>
        <dbReference type="ARBA" id="ARBA00023136"/>
    </source>
</evidence>
<evidence type="ECO:0000256" key="5">
    <source>
        <dbReference type="ARBA" id="ARBA00022989"/>
    </source>
</evidence>
<organism evidence="9 10">
    <name type="scientific">Billgrantia antri</name>
    <dbReference type="NCBI Taxonomy" id="2846777"/>
    <lineage>
        <taxon>Bacteria</taxon>
        <taxon>Pseudomonadati</taxon>
        <taxon>Pseudomonadota</taxon>
        <taxon>Gammaproteobacteria</taxon>
        <taxon>Oceanospirillales</taxon>
        <taxon>Halomonadaceae</taxon>
        <taxon>Billgrantia</taxon>
    </lineage>
</organism>
<dbReference type="Gene3D" id="1.20.1720.10">
    <property type="entry name" value="Multidrug resistance protein D"/>
    <property type="match status" value="1"/>
</dbReference>
<feature type="transmembrane region" description="Helical" evidence="7">
    <location>
        <begin position="338"/>
        <end position="358"/>
    </location>
</feature>
<name>A0ABS6ZKG9_9GAMM</name>
<keyword evidence="2" id="KW-0813">Transport</keyword>
<feature type="transmembrane region" description="Helical" evidence="7">
    <location>
        <begin position="209"/>
        <end position="226"/>
    </location>
</feature>
<feature type="transmembrane region" description="Helical" evidence="7">
    <location>
        <begin position="60"/>
        <end position="80"/>
    </location>
</feature>
<evidence type="ECO:0000313" key="9">
    <source>
        <dbReference type="EMBL" id="MBW6390561.1"/>
    </source>
</evidence>
<protein>
    <submittedName>
        <fullName evidence="9">MFS transporter</fullName>
    </submittedName>
</protein>
<feature type="transmembrane region" description="Helical" evidence="7">
    <location>
        <begin position="113"/>
        <end position="135"/>
    </location>
</feature>
<feature type="transmembrane region" description="Helical" evidence="7">
    <location>
        <begin position="147"/>
        <end position="169"/>
    </location>
</feature>
<keyword evidence="4 7" id="KW-0812">Transmembrane</keyword>
<evidence type="ECO:0000256" key="4">
    <source>
        <dbReference type="ARBA" id="ARBA00022692"/>
    </source>
</evidence>
<accession>A0ABS6ZKG9</accession>
<dbReference type="SUPFAM" id="SSF103473">
    <property type="entry name" value="MFS general substrate transporter"/>
    <property type="match status" value="1"/>
</dbReference>
<sequence length="462" mass="48183">MLKRLFEERPGDAGLGGQQRRMATLVVVLATLLAVLDLGIVNIALPSLASSLGVEESRAVWVATTYQLVCAASLLSFAALSRLVGQWRVFTSGLALYSLGALGAALAQNLELLLVWRVVQGLGGAAILSLGPSLYRNIFPHRLLGRAIGLNAMVVAFGLASGPTLGGLVLTLGSWPWVFALNVPVGLVAIGLAWRVLPSEPWRHGGFDWPGALLSVLMMGGFVLTMERFGHGGHYLLVGGLGVLSLLSMAVFIWRQRRTSTPLVPLSLFEAPRFATASIVTVLAFTAQGAAFVALPFLYQSVMGVSPLEAALLFTPWPLALLVSGPVAGRLADKRDPALLVAGGLGLFLCGMVGLGWLSTAGSALYLLIPSLLCGLGYGFFQAPNNREIMGSAPLTLSASASGVLASLRTFGQCLGSALVALVMALPFGNVTLALWLAAVLALLALLASVLRLSQPAQVTAA</sequence>
<dbReference type="PRINTS" id="PR01036">
    <property type="entry name" value="TCRTETB"/>
</dbReference>
<dbReference type="PANTHER" id="PTHR42718">
    <property type="entry name" value="MAJOR FACILITATOR SUPERFAMILY MULTIDRUG TRANSPORTER MFSC"/>
    <property type="match status" value="1"/>
</dbReference>
<evidence type="ECO:0000256" key="1">
    <source>
        <dbReference type="ARBA" id="ARBA00004651"/>
    </source>
</evidence>
<dbReference type="InterPro" id="IPR011701">
    <property type="entry name" value="MFS"/>
</dbReference>
<dbReference type="CDD" id="cd17321">
    <property type="entry name" value="MFS_MMR_MDR_like"/>
    <property type="match status" value="1"/>
</dbReference>
<evidence type="ECO:0000256" key="2">
    <source>
        <dbReference type="ARBA" id="ARBA00022448"/>
    </source>
</evidence>
<keyword evidence="3" id="KW-1003">Cell membrane</keyword>
<keyword evidence="5 7" id="KW-1133">Transmembrane helix</keyword>
<feature type="transmembrane region" description="Helical" evidence="7">
    <location>
        <begin position="364"/>
        <end position="381"/>
    </location>
</feature>
<dbReference type="Gene3D" id="1.20.1250.20">
    <property type="entry name" value="MFS general substrate transporter like domains"/>
    <property type="match status" value="1"/>
</dbReference>
<comment type="caution">
    <text evidence="9">The sequence shown here is derived from an EMBL/GenBank/DDBJ whole genome shotgun (WGS) entry which is preliminary data.</text>
</comment>
<feature type="transmembrane region" description="Helical" evidence="7">
    <location>
        <begin position="274"/>
        <end position="299"/>
    </location>
</feature>